<dbReference type="Pfam" id="PF13171">
    <property type="entry name" value="DUF4004"/>
    <property type="match status" value="1"/>
</dbReference>
<proteinExistence type="predicted"/>
<name>A0ABT0M981_9BACL</name>
<evidence type="ECO:0000313" key="2">
    <source>
        <dbReference type="Proteomes" id="UP001203004"/>
    </source>
</evidence>
<keyword evidence="2" id="KW-1185">Reference proteome</keyword>
<gene>
    <name evidence="1" type="ORF">M3N64_05620</name>
</gene>
<dbReference type="EMBL" id="JAMAST010000003">
    <property type="protein sequence ID" value="MCL1631430.1"/>
    <property type="molecule type" value="Genomic_DNA"/>
</dbReference>
<organism evidence="1 2">
    <name type="scientific">Sporolactobacillus mangiferae</name>
    <dbReference type="NCBI Taxonomy" id="2940498"/>
    <lineage>
        <taxon>Bacteria</taxon>
        <taxon>Bacillati</taxon>
        <taxon>Bacillota</taxon>
        <taxon>Bacilli</taxon>
        <taxon>Bacillales</taxon>
        <taxon>Sporolactobacillaceae</taxon>
        <taxon>Sporolactobacillus</taxon>
    </lineage>
</organism>
<accession>A0ABT0M981</accession>
<dbReference type="RefSeq" id="WP_249099337.1">
    <property type="nucleotide sequence ID" value="NZ_JAMAST010000003.1"/>
</dbReference>
<comment type="caution">
    <text evidence="1">The sequence shown here is derived from an EMBL/GenBank/DDBJ whole genome shotgun (WGS) entry which is preliminary data.</text>
</comment>
<reference evidence="1 2" key="1">
    <citation type="submission" date="2022-05" db="EMBL/GenBank/DDBJ databases">
        <title>Sporolactobacillus sp nov CPB3-1, isolated from tree bark (Mangifera indica L.).</title>
        <authorList>
            <person name="Phuengjayaem S."/>
            <person name="Tanasupawat S."/>
        </authorList>
    </citation>
    <scope>NUCLEOTIDE SEQUENCE [LARGE SCALE GENOMIC DNA]</scope>
    <source>
        <strain evidence="1 2">CPB3-1</strain>
    </source>
</reference>
<protein>
    <submittedName>
        <fullName evidence="1">YhbD family protein</fullName>
    </submittedName>
</protein>
<dbReference type="InterPro" id="IPR025063">
    <property type="entry name" value="DUF4004"/>
</dbReference>
<dbReference type="Proteomes" id="UP001203004">
    <property type="component" value="Unassembled WGS sequence"/>
</dbReference>
<sequence>MRDEELITKKELLERTGISYGQLYRWKRKQLIPESWFIRKATFTGQETFFPKEKILKRVQAISEMKDNLSLDELAEKFSPRAVTKIVLTEQELLDQNIVSEATLIIFKELAAKVNEFRFDDLLTLSILDQMLKSGQMNRFEAQDLLDVLKKNSSKIYDKNGCLYFVRKMGVSIVFITEEDVAVYLDEHAKLIGKQRISAHMERLKAVIERTDPSDKNREDLRK</sequence>
<evidence type="ECO:0000313" key="1">
    <source>
        <dbReference type="EMBL" id="MCL1631430.1"/>
    </source>
</evidence>